<evidence type="ECO:0000313" key="4">
    <source>
        <dbReference type="EMBL" id="PWV09719.1"/>
    </source>
</evidence>
<dbReference type="VEuPathDB" id="TriTrypDB:C3747_76g98"/>
<dbReference type="EMBL" id="PRFC01000076">
    <property type="protein sequence ID" value="PWV09719.1"/>
    <property type="molecule type" value="Genomic_DNA"/>
</dbReference>
<feature type="compositionally biased region" description="Polar residues" evidence="1">
    <location>
        <begin position="131"/>
        <end position="144"/>
    </location>
</feature>
<keyword evidence="2" id="KW-1133">Transmembrane helix</keyword>
<keyword evidence="3" id="KW-0732">Signal</keyword>
<accession>A0A2V2WPV5</accession>
<dbReference type="VEuPathDB" id="TriTrypDB:BCY84_08608"/>
<feature type="compositionally biased region" description="Basic and acidic residues" evidence="1">
    <location>
        <begin position="274"/>
        <end position="287"/>
    </location>
</feature>
<feature type="transmembrane region" description="Helical" evidence="2">
    <location>
        <begin position="382"/>
        <end position="400"/>
    </location>
</feature>
<dbReference type="VEuPathDB" id="TriTrypDB:TcYC6_0162140"/>
<evidence type="ECO:0000256" key="2">
    <source>
        <dbReference type="SAM" id="Phobius"/>
    </source>
</evidence>
<dbReference type="VEuPathDB" id="TriTrypDB:TcG_12877"/>
<proteinExistence type="predicted"/>
<sequence>MAMMMTGRVLLVCALCVLWCGAGGGYAEDDDVVSGHPGTRGERGGGAVGQSPPAGGSNGGSGGSKADSPHGSESEPLDSTSDEESSSLDTDQELDPNLPEEHVLQKEVDPIGKQDHSESGPQDALPPDANGTVTLDSDAQLQLSDTKKKQTEVLTNVGGGEIADGGKDSTGRSNGLSPNKSDPPALLEPRIKEVSQPTEPSPPPANLSPAPQELPTAVSPAERPPAIAASAGETNPTASTGSRNATETTTTTSPSHSKTAPEAAETPSGNGEPNQKRQDTDTPDSMKDGPTSLPAETAVSSVSKSGIGGTQKKEDKVDDSDQRPNTKEPQDGIEDGNTNVAPTFSETAQKTPETITVAKTNDTTTTGDSDGSTAVSHTTSPLLLLLLLVVACAAAAAVVAA</sequence>
<dbReference type="AlphaFoldDB" id="A0A2V2WPV5"/>
<feature type="compositionally biased region" description="Basic and acidic residues" evidence="1">
    <location>
        <begin position="311"/>
        <end position="330"/>
    </location>
</feature>
<dbReference type="VEuPathDB" id="TriTrypDB:TcCLB.511173.180"/>
<dbReference type="VEuPathDB" id="TriTrypDB:TCSYLVIO_000815"/>
<dbReference type="Proteomes" id="UP000246078">
    <property type="component" value="Unassembled WGS sequence"/>
</dbReference>
<feature type="region of interest" description="Disordered" evidence="1">
    <location>
        <begin position="33"/>
        <end position="376"/>
    </location>
</feature>
<dbReference type="VEuPathDB" id="TriTrypDB:TcCL_Unassigned01384"/>
<dbReference type="VEuPathDB" id="TriTrypDB:TCDM_13096"/>
<keyword evidence="2" id="KW-0812">Transmembrane</keyword>
<evidence type="ECO:0000256" key="1">
    <source>
        <dbReference type="SAM" id="MobiDB-lite"/>
    </source>
</evidence>
<keyword evidence="2" id="KW-0472">Membrane</keyword>
<evidence type="ECO:0000256" key="3">
    <source>
        <dbReference type="SAM" id="SignalP"/>
    </source>
</evidence>
<reference evidence="4 5" key="1">
    <citation type="journal article" date="2018" name="Microb. Genom.">
        <title>Expanding an expanded genome: long-read sequencing of Trypanosoma cruzi.</title>
        <authorList>
            <person name="Berna L."/>
            <person name="Rodriguez M."/>
            <person name="Chiribao M.L."/>
            <person name="Parodi-Talice A."/>
            <person name="Pita S."/>
            <person name="Rijo G."/>
            <person name="Alvarez-Valin F."/>
            <person name="Robello C."/>
        </authorList>
    </citation>
    <scope>NUCLEOTIDE SEQUENCE [LARGE SCALE GENOMIC DNA]</scope>
    <source>
        <strain evidence="4 5">TCC</strain>
    </source>
</reference>
<protein>
    <submittedName>
        <fullName evidence="4">Mucin-associated surface protein (MASP)</fullName>
    </submittedName>
</protein>
<feature type="compositionally biased region" description="Low complexity" evidence="1">
    <location>
        <begin position="239"/>
        <end position="258"/>
    </location>
</feature>
<dbReference type="VEuPathDB" id="TriTrypDB:TcCLB.509753.210"/>
<feature type="compositionally biased region" description="Acidic residues" evidence="1">
    <location>
        <begin position="80"/>
        <end position="94"/>
    </location>
</feature>
<dbReference type="VEuPathDB" id="TriTrypDB:TcBrA4_0172870"/>
<feature type="chain" id="PRO_5016128231" evidence="3">
    <location>
        <begin position="28"/>
        <end position="401"/>
    </location>
</feature>
<dbReference type="VEuPathDB" id="TriTrypDB:TcCLB.506939.180"/>
<dbReference type="VEuPathDB" id="TriTrypDB:ECC02_007795"/>
<dbReference type="VEuPathDB" id="TriTrypDB:C4B63_66g58"/>
<gene>
    <name evidence="4" type="ORF">C3747_76g98</name>
</gene>
<feature type="compositionally biased region" description="Polar residues" evidence="1">
    <location>
        <begin position="171"/>
        <end position="180"/>
    </location>
</feature>
<comment type="caution">
    <text evidence="4">The sequence shown here is derived from an EMBL/GenBank/DDBJ whole genome shotgun (WGS) entry which is preliminary data.</text>
</comment>
<feature type="compositionally biased region" description="Basic and acidic residues" evidence="1">
    <location>
        <begin position="99"/>
        <end position="118"/>
    </location>
</feature>
<dbReference type="OrthoDB" id="255352at2759"/>
<name>A0A2V2WPV5_TRYCR</name>
<dbReference type="VEuPathDB" id="TriTrypDB:TcCL_NonESM07494"/>
<evidence type="ECO:0000313" key="5">
    <source>
        <dbReference type="Proteomes" id="UP000246078"/>
    </source>
</evidence>
<feature type="signal peptide" evidence="3">
    <location>
        <begin position="1"/>
        <end position="27"/>
    </location>
</feature>
<organism evidence="4 5">
    <name type="scientific">Trypanosoma cruzi</name>
    <dbReference type="NCBI Taxonomy" id="5693"/>
    <lineage>
        <taxon>Eukaryota</taxon>
        <taxon>Discoba</taxon>
        <taxon>Euglenozoa</taxon>
        <taxon>Kinetoplastea</taxon>
        <taxon>Metakinetoplastina</taxon>
        <taxon>Trypanosomatida</taxon>
        <taxon>Trypanosomatidae</taxon>
        <taxon>Trypanosoma</taxon>
        <taxon>Schizotrypanum</taxon>
    </lineage>
</organism>
<dbReference type="VEuPathDB" id="TriTrypDB:Tc_MARK_6637"/>
<feature type="compositionally biased region" description="Low complexity" evidence="1">
    <location>
        <begin position="354"/>
        <end position="376"/>
    </location>
</feature>
<feature type="compositionally biased region" description="Polar residues" evidence="1">
    <location>
        <begin position="336"/>
        <end position="353"/>
    </location>
</feature>